<dbReference type="CDD" id="cd09019">
    <property type="entry name" value="galactose_mutarotase_like"/>
    <property type="match status" value="1"/>
</dbReference>
<dbReference type="GO" id="GO:0005737">
    <property type="term" value="C:cytoplasm"/>
    <property type="evidence" value="ECO:0007669"/>
    <property type="project" value="TreeGrafter"/>
</dbReference>
<dbReference type="GO" id="GO:0050558">
    <property type="term" value="F:maltose epimerase activity"/>
    <property type="evidence" value="ECO:0007669"/>
    <property type="project" value="UniProtKB-EC"/>
</dbReference>
<dbReference type="EMBL" id="VDFO01000014">
    <property type="protein sequence ID" value="MQS97229.1"/>
    <property type="molecule type" value="Genomic_DNA"/>
</dbReference>
<dbReference type="AlphaFoldDB" id="A0A5P0ZW35"/>
<gene>
    <name evidence="8" type="ORF">FHL05_04920</name>
</gene>
<dbReference type="InterPro" id="IPR008183">
    <property type="entry name" value="Aldose_1/G6P_1-epimerase"/>
</dbReference>
<evidence type="ECO:0000313" key="8">
    <source>
        <dbReference type="EMBL" id="MQS97229.1"/>
    </source>
</evidence>
<dbReference type="InterPro" id="IPR011013">
    <property type="entry name" value="Gal_mutarotase_sf_dom"/>
</dbReference>
<keyword evidence="3 5" id="KW-0413">Isomerase</keyword>
<dbReference type="RefSeq" id="WP_153522184.1">
    <property type="nucleotide sequence ID" value="NZ_VDFO01000014.1"/>
</dbReference>
<comment type="function">
    <text evidence="5">Catalyzes the interconversion of alpha and beta anomers of maltose.</text>
</comment>
<comment type="similarity">
    <text evidence="2 5">Belongs to the aldose epimerase family.</text>
</comment>
<dbReference type="SUPFAM" id="SSF74650">
    <property type="entry name" value="Galactose mutarotase-like"/>
    <property type="match status" value="1"/>
</dbReference>
<evidence type="ECO:0000256" key="5">
    <source>
        <dbReference type="PIRNR" id="PIRNR005096"/>
    </source>
</evidence>
<feature type="active site" description="Proton acceptor" evidence="6">
    <location>
        <position position="308"/>
    </location>
</feature>
<evidence type="ECO:0000256" key="4">
    <source>
        <dbReference type="ARBA" id="ARBA00023277"/>
    </source>
</evidence>
<evidence type="ECO:0000256" key="3">
    <source>
        <dbReference type="ARBA" id="ARBA00023235"/>
    </source>
</evidence>
<comment type="pathway">
    <text evidence="1 5">Carbohydrate metabolism; hexose metabolism.</text>
</comment>
<keyword evidence="4 5" id="KW-0119">Carbohydrate metabolism</keyword>
<evidence type="ECO:0000256" key="1">
    <source>
        <dbReference type="ARBA" id="ARBA00005028"/>
    </source>
</evidence>
<feature type="active site" description="Proton donor" evidence="6">
    <location>
        <position position="178"/>
    </location>
</feature>
<sequence length="340" mass="38658">MIKTSKVQYSKNQYEITLQNNNGMIVKLLNYGATLEKILVPTENGELVDLILSLDKPEDYSKEQNFLGGTIGRVIGRIKSGIWQKNSSKTYHLELNENNITHSHGGTKGLDTRNFKFELKQSATKCSASFYYLDKAFTNNYPGNLNIKVKYLLNDQDTLFYSVSAFTDETTLCNIGNHVYFCLDGPKTTVENNFLKINADKYLQLDKNHIPFGKPKKVLNNCFDFRKAKTIKQALDSSDYQIKNENGLNHPFILNQKLAPAIKLYSSNKKRSMTLRTTAPSIVVYTGNHFNCTGITHNFKKYAGIALETQIPPSAENHLQSITLEPNELYLTKTSWSFKY</sequence>
<dbReference type="PANTHER" id="PTHR10091">
    <property type="entry name" value="ALDOSE-1-EPIMERASE"/>
    <property type="match status" value="1"/>
</dbReference>
<proteinExistence type="inferred from homology"/>
<comment type="catalytic activity">
    <reaction evidence="5">
        <text>alpha-maltose = beta-maltose</text>
        <dbReference type="Rhea" id="RHEA:21228"/>
        <dbReference type="ChEBI" id="CHEBI:18147"/>
        <dbReference type="ChEBI" id="CHEBI:18167"/>
        <dbReference type="EC" id="5.1.3.21"/>
    </reaction>
</comment>
<dbReference type="OrthoDB" id="9779408at2"/>
<dbReference type="GO" id="GO:0006006">
    <property type="term" value="P:glucose metabolic process"/>
    <property type="evidence" value="ECO:0007669"/>
    <property type="project" value="TreeGrafter"/>
</dbReference>
<dbReference type="GO" id="GO:0030246">
    <property type="term" value="F:carbohydrate binding"/>
    <property type="evidence" value="ECO:0007669"/>
    <property type="project" value="InterPro"/>
</dbReference>
<name>A0A5P0ZW35_9LACO</name>
<evidence type="ECO:0000256" key="6">
    <source>
        <dbReference type="PIRSR" id="PIRSR005096-1"/>
    </source>
</evidence>
<evidence type="ECO:0000256" key="7">
    <source>
        <dbReference type="PIRSR" id="PIRSR005096-3"/>
    </source>
</evidence>
<dbReference type="InterPro" id="IPR014718">
    <property type="entry name" value="GH-type_carb-bd"/>
</dbReference>
<feature type="binding site" evidence="7">
    <location>
        <begin position="178"/>
        <end position="180"/>
    </location>
    <ligand>
        <name>beta-D-galactose</name>
        <dbReference type="ChEBI" id="CHEBI:27667"/>
    </ligand>
</feature>
<dbReference type="Pfam" id="PF01263">
    <property type="entry name" value="Aldose_epim"/>
    <property type="match status" value="1"/>
</dbReference>
<accession>A0A5P0ZW35</accession>
<dbReference type="Gene3D" id="2.70.98.10">
    <property type="match status" value="1"/>
</dbReference>
<dbReference type="InterPro" id="IPR047215">
    <property type="entry name" value="Galactose_mutarotase-like"/>
</dbReference>
<keyword evidence="9" id="KW-1185">Reference proteome</keyword>
<dbReference type="EC" id="5.1.3.21" evidence="5"/>
<protein>
    <recommendedName>
        <fullName evidence="5">Maltose epimerase</fullName>
        <ecNumber evidence="5">5.1.3.21</ecNumber>
    </recommendedName>
</protein>
<dbReference type="GO" id="GO:0033499">
    <property type="term" value="P:galactose catabolic process via UDP-galactose, Leloir pathway"/>
    <property type="evidence" value="ECO:0007669"/>
    <property type="project" value="TreeGrafter"/>
</dbReference>
<dbReference type="GO" id="GO:0004034">
    <property type="term" value="F:aldose 1-epimerase activity"/>
    <property type="evidence" value="ECO:0007669"/>
    <property type="project" value="TreeGrafter"/>
</dbReference>
<dbReference type="UniPathway" id="UPA00242"/>
<dbReference type="Proteomes" id="UP000371423">
    <property type="component" value="Unassembled WGS sequence"/>
</dbReference>
<evidence type="ECO:0000256" key="2">
    <source>
        <dbReference type="ARBA" id="ARBA00006206"/>
    </source>
</evidence>
<dbReference type="PANTHER" id="PTHR10091:SF0">
    <property type="entry name" value="GALACTOSE MUTAROTASE"/>
    <property type="match status" value="1"/>
</dbReference>
<comment type="caution">
    <text evidence="8">The sequence shown here is derived from an EMBL/GenBank/DDBJ whole genome shotgun (WGS) entry which is preliminary data.</text>
</comment>
<reference evidence="8 9" key="1">
    <citation type="journal article" date="2019" name="Syst. Appl. Microbiol.">
        <title>Polyphasic characterization of two novel Lactobacillus spp. isolated from blown salami packages: Description of Lactobacillus halodurans sp. nov. and Lactobacillus salsicarnum sp. nov.</title>
        <authorList>
            <person name="Schuster J.A."/>
            <person name="Klingl A."/>
            <person name="Vogel R.F."/>
            <person name="Ehrmann M.A."/>
        </authorList>
    </citation>
    <scope>NUCLEOTIDE SEQUENCE [LARGE SCALE GENOMIC DNA]</scope>
    <source>
        <strain evidence="8 9">TMW 1.1920</strain>
    </source>
</reference>
<evidence type="ECO:0000313" key="9">
    <source>
        <dbReference type="Proteomes" id="UP000371423"/>
    </source>
</evidence>
<dbReference type="InterPro" id="IPR015443">
    <property type="entry name" value="Aldose_1-epimerase"/>
</dbReference>
<dbReference type="PIRSF" id="PIRSF005096">
    <property type="entry name" value="GALM"/>
    <property type="match status" value="1"/>
</dbReference>
<organism evidence="8 9">
    <name type="scientific">Companilactobacillus halodurans</name>
    <dbReference type="NCBI Taxonomy" id="2584183"/>
    <lineage>
        <taxon>Bacteria</taxon>
        <taxon>Bacillati</taxon>
        <taxon>Bacillota</taxon>
        <taxon>Bacilli</taxon>
        <taxon>Lactobacillales</taxon>
        <taxon>Lactobacillaceae</taxon>
        <taxon>Companilactobacillus</taxon>
    </lineage>
</organism>